<dbReference type="InterPro" id="IPR000055">
    <property type="entry name" value="Restrct_endonuc_typeI_TRD"/>
</dbReference>
<evidence type="ECO:0000259" key="4">
    <source>
        <dbReference type="Pfam" id="PF01420"/>
    </source>
</evidence>
<dbReference type="OrthoDB" id="3197085at2"/>
<dbReference type="PANTHER" id="PTHR30408:SF12">
    <property type="entry name" value="TYPE I RESTRICTION ENZYME MJAVIII SPECIFICITY SUBUNIT"/>
    <property type="match status" value="1"/>
</dbReference>
<dbReference type="SUPFAM" id="SSF116734">
    <property type="entry name" value="DNA methylase specificity domain"/>
    <property type="match status" value="2"/>
</dbReference>
<reference evidence="5 6" key="1">
    <citation type="submission" date="2017-03" db="EMBL/GenBank/DDBJ databases">
        <title>Draft genome sequence of Streptomyces scabrisporus NF3, endophyte isolated from Amphipterygium adstringens.</title>
        <authorList>
            <person name="Vazquez M."/>
            <person name="Ceapa C.D."/>
            <person name="Rodriguez Luna D."/>
            <person name="Sanchez Esquivel S."/>
        </authorList>
    </citation>
    <scope>NUCLEOTIDE SEQUENCE [LARGE SCALE GENOMIC DNA]</scope>
    <source>
        <strain evidence="5 6">NF3</strain>
    </source>
</reference>
<dbReference type="REBASE" id="200051">
    <property type="entry name" value="S.SscNF3ORF15800P"/>
</dbReference>
<keyword evidence="2" id="KW-0680">Restriction system</keyword>
<organism evidence="5 6">
    <name type="scientific">Embleya scabrispora</name>
    <dbReference type="NCBI Taxonomy" id="159449"/>
    <lineage>
        <taxon>Bacteria</taxon>
        <taxon>Bacillati</taxon>
        <taxon>Actinomycetota</taxon>
        <taxon>Actinomycetes</taxon>
        <taxon>Kitasatosporales</taxon>
        <taxon>Streptomycetaceae</taxon>
        <taxon>Embleya</taxon>
    </lineage>
</organism>
<evidence type="ECO:0000256" key="3">
    <source>
        <dbReference type="ARBA" id="ARBA00023125"/>
    </source>
</evidence>
<accession>A0A1T3NZE4</accession>
<feature type="domain" description="Type I restriction modification DNA specificity" evidence="4">
    <location>
        <begin position="12"/>
        <end position="182"/>
    </location>
</feature>
<dbReference type="EMBL" id="MWQN01000001">
    <property type="protein sequence ID" value="OPC82203.1"/>
    <property type="molecule type" value="Genomic_DNA"/>
</dbReference>
<dbReference type="GO" id="GO:0003677">
    <property type="term" value="F:DNA binding"/>
    <property type="evidence" value="ECO:0007669"/>
    <property type="project" value="UniProtKB-KW"/>
</dbReference>
<gene>
    <name evidence="5" type="ORF">B4N89_15795</name>
</gene>
<comment type="similarity">
    <text evidence="1">Belongs to the type-I restriction system S methylase family.</text>
</comment>
<dbReference type="Pfam" id="PF01420">
    <property type="entry name" value="Methylase_S"/>
    <property type="match status" value="1"/>
</dbReference>
<keyword evidence="3" id="KW-0238">DNA-binding</keyword>
<evidence type="ECO:0000313" key="6">
    <source>
        <dbReference type="Proteomes" id="UP000190037"/>
    </source>
</evidence>
<evidence type="ECO:0000256" key="1">
    <source>
        <dbReference type="ARBA" id="ARBA00010923"/>
    </source>
</evidence>
<dbReference type="InterPro" id="IPR044946">
    <property type="entry name" value="Restrct_endonuc_typeI_TRD_sf"/>
</dbReference>
<comment type="caution">
    <text evidence="5">The sequence shown here is derived from an EMBL/GenBank/DDBJ whole genome shotgun (WGS) entry which is preliminary data.</text>
</comment>
<evidence type="ECO:0000313" key="5">
    <source>
        <dbReference type="EMBL" id="OPC82203.1"/>
    </source>
</evidence>
<dbReference type="Gene3D" id="3.90.220.20">
    <property type="entry name" value="DNA methylase specificity domains"/>
    <property type="match status" value="2"/>
</dbReference>
<dbReference type="RefSeq" id="WP_078976473.1">
    <property type="nucleotide sequence ID" value="NZ_MWQN01000001.1"/>
</dbReference>
<protein>
    <recommendedName>
        <fullName evidence="4">Type I restriction modification DNA specificity domain-containing protein</fullName>
    </recommendedName>
</protein>
<name>A0A1T3NZE4_9ACTN</name>
<dbReference type="STRING" id="159449.B4N89_15795"/>
<dbReference type="PANTHER" id="PTHR30408">
    <property type="entry name" value="TYPE-1 RESTRICTION ENZYME ECOKI SPECIFICITY PROTEIN"/>
    <property type="match status" value="1"/>
</dbReference>
<dbReference type="Proteomes" id="UP000190037">
    <property type="component" value="Unassembled WGS sequence"/>
</dbReference>
<dbReference type="GO" id="GO:0009307">
    <property type="term" value="P:DNA restriction-modification system"/>
    <property type="evidence" value="ECO:0007669"/>
    <property type="project" value="UniProtKB-KW"/>
</dbReference>
<evidence type="ECO:0000256" key="2">
    <source>
        <dbReference type="ARBA" id="ARBA00022747"/>
    </source>
</evidence>
<sequence>MRSDASVRYIPVRELGDVRMGKQLSPASRAGDGQWPYLRVANVYEGRIDYSDVNTMAFSSAERATYGLKPGDILLNEGQENLMMVGRSALYDGEPGAYCFQNTLIRFRPGSVVLPAFAQAVFVWWRANAVFAGIAEKTSISHLGGSRFGNLRFPLFPISAQQRIVDVLASLAELERGIEASIAKLRSVREGMLLSLAGGRSDSPMTPLRELLDRLEVGVPSMGPEGVPNPGEWGVMRLGAVTSGNFDAQKIKRILSQVRVRPELEISRGDVLMVRVNGSARLVGSVCVVDEAPRRIMLSDLVMRLVADARVLDPAYLGAVLVAPHVRRQIVSKFRGTSGQFQLPQEELKSIEIPLPSLVRQRQGVAVLATCDRKIAREADELAKFRQLKAGLVDDLLSGRVAV</sequence>
<keyword evidence="6" id="KW-1185">Reference proteome</keyword>
<dbReference type="InterPro" id="IPR052021">
    <property type="entry name" value="Type-I_RS_S_subunit"/>
</dbReference>
<proteinExistence type="inferred from homology"/>
<dbReference type="AlphaFoldDB" id="A0A1T3NZE4"/>